<dbReference type="EMBL" id="JAMYWD010000002">
    <property type="protein sequence ID" value="KAJ4979189.1"/>
    <property type="molecule type" value="Genomic_DNA"/>
</dbReference>
<keyword evidence="3" id="KW-1185">Reference proteome</keyword>
<organism evidence="2 3">
    <name type="scientific">Protea cynaroides</name>
    <dbReference type="NCBI Taxonomy" id="273540"/>
    <lineage>
        <taxon>Eukaryota</taxon>
        <taxon>Viridiplantae</taxon>
        <taxon>Streptophyta</taxon>
        <taxon>Embryophyta</taxon>
        <taxon>Tracheophyta</taxon>
        <taxon>Spermatophyta</taxon>
        <taxon>Magnoliopsida</taxon>
        <taxon>Proteales</taxon>
        <taxon>Proteaceae</taxon>
        <taxon>Protea</taxon>
    </lineage>
</organism>
<evidence type="ECO:0000313" key="3">
    <source>
        <dbReference type="Proteomes" id="UP001141806"/>
    </source>
</evidence>
<reference evidence="2" key="1">
    <citation type="journal article" date="2023" name="Plant J.">
        <title>The genome of the king protea, Protea cynaroides.</title>
        <authorList>
            <person name="Chang J."/>
            <person name="Duong T.A."/>
            <person name="Schoeman C."/>
            <person name="Ma X."/>
            <person name="Roodt D."/>
            <person name="Barker N."/>
            <person name="Li Z."/>
            <person name="Van de Peer Y."/>
            <person name="Mizrachi E."/>
        </authorList>
    </citation>
    <scope>NUCLEOTIDE SEQUENCE</scope>
    <source>
        <tissue evidence="2">Young leaves</tissue>
    </source>
</reference>
<gene>
    <name evidence="2" type="ORF">NE237_009969</name>
</gene>
<protein>
    <submittedName>
        <fullName evidence="2">Uncharacterized protein</fullName>
    </submittedName>
</protein>
<evidence type="ECO:0000313" key="2">
    <source>
        <dbReference type="EMBL" id="KAJ4979189.1"/>
    </source>
</evidence>
<name>A0A9Q0KYW4_9MAGN</name>
<sequence>MMPMVPTAVATPSVSLSATGFESMQAETLSSVLLSTLLHASVTVNPFTQAMSVSDPVVASTPTGMPLPIQGVVAGRNPIVIVGATLIEPGMESGWVDLGKFLGFPSQEAPTPTFGNLPDRVQATIMEGDCTRDSKGKETALNGSDMHHDQLDVVLPQNARDTQPWNRD</sequence>
<evidence type="ECO:0000256" key="1">
    <source>
        <dbReference type="SAM" id="MobiDB-lite"/>
    </source>
</evidence>
<accession>A0A9Q0KYW4</accession>
<dbReference type="Proteomes" id="UP001141806">
    <property type="component" value="Unassembled WGS sequence"/>
</dbReference>
<feature type="compositionally biased region" description="Polar residues" evidence="1">
    <location>
        <begin position="159"/>
        <end position="168"/>
    </location>
</feature>
<comment type="caution">
    <text evidence="2">The sequence shown here is derived from an EMBL/GenBank/DDBJ whole genome shotgun (WGS) entry which is preliminary data.</text>
</comment>
<proteinExistence type="predicted"/>
<dbReference type="AlphaFoldDB" id="A0A9Q0KYW4"/>
<feature type="region of interest" description="Disordered" evidence="1">
    <location>
        <begin position="132"/>
        <end position="168"/>
    </location>
</feature>